<keyword evidence="3" id="KW-0863">Zinc-finger</keyword>
<dbReference type="Gene3D" id="3.30.40.10">
    <property type="entry name" value="Zinc/RING finger domain, C3HC4 (zinc finger)"/>
    <property type="match status" value="1"/>
</dbReference>
<feature type="coiled-coil region" evidence="6">
    <location>
        <begin position="457"/>
        <end position="484"/>
    </location>
</feature>
<feature type="compositionally biased region" description="Low complexity" evidence="7">
    <location>
        <begin position="329"/>
        <end position="347"/>
    </location>
</feature>
<proteinExistence type="predicted"/>
<dbReference type="GeneID" id="108232485"/>
<keyword evidence="4" id="KW-0862">Zinc</keyword>
<comment type="subcellular location">
    <subcellularLocation>
        <location evidence="1">Nucleus</location>
    </subcellularLocation>
</comment>
<keyword evidence="2" id="KW-0479">Metal-binding</keyword>
<dbReference type="InterPro" id="IPR001965">
    <property type="entry name" value="Znf_PHD"/>
</dbReference>
<dbReference type="KEGG" id="kmr:108232485"/>
<dbReference type="GO" id="GO:0008270">
    <property type="term" value="F:zinc ion binding"/>
    <property type="evidence" value="ECO:0007669"/>
    <property type="project" value="UniProtKB-KW"/>
</dbReference>
<reference evidence="9" key="2">
    <citation type="submission" date="2025-09" db="UniProtKB">
        <authorList>
            <consortium name="Ensembl"/>
        </authorList>
    </citation>
    <scope>IDENTIFICATION</scope>
</reference>
<evidence type="ECO:0000256" key="3">
    <source>
        <dbReference type="ARBA" id="ARBA00022771"/>
    </source>
</evidence>
<dbReference type="PANTHER" id="PTHR12420">
    <property type="entry name" value="PHD FINGER PROTEIN"/>
    <property type="match status" value="1"/>
</dbReference>
<dbReference type="OMA" id="TCERKEG"/>
<dbReference type="InterPro" id="IPR034732">
    <property type="entry name" value="EPHD"/>
</dbReference>
<dbReference type="RefSeq" id="XP_017265807.1">
    <property type="nucleotide sequence ID" value="XM_017410318.3"/>
</dbReference>
<feature type="region of interest" description="Disordered" evidence="7">
    <location>
        <begin position="129"/>
        <end position="233"/>
    </location>
</feature>
<protein>
    <submittedName>
        <fullName evidence="9">PHD finger protein 11</fullName>
    </submittedName>
</protein>
<dbReference type="InterPro" id="IPR051188">
    <property type="entry name" value="PHD-type_Zinc_Finger"/>
</dbReference>
<evidence type="ECO:0000256" key="4">
    <source>
        <dbReference type="ARBA" id="ARBA00022833"/>
    </source>
</evidence>
<evidence type="ECO:0000256" key="7">
    <source>
        <dbReference type="SAM" id="MobiDB-lite"/>
    </source>
</evidence>
<organism evidence="9 10">
    <name type="scientific">Kryptolebias marmoratus</name>
    <name type="common">Mangrove killifish</name>
    <name type="synonym">Rivulus marmoratus</name>
    <dbReference type="NCBI Taxonomy" id="37003"/>
    <lineage>
        <taxon>Eukaryota</taxon>
        <taxon>Metazoa</taxon>
        <taxon>Chordata</taxon>
        <taxon>Craniata</taxon>
        <taxon>Vertebrata</taxon>
        <taxon>Euteleostomi</taxon>
        <taxon>Actinopterygii</taxon>
        <taxon>Neopterygii</taxon>
        <taxon>Teleostei</taxon>
        <taxon>Neoteleostei</taxon>
        <taxon>Acanthomorphata</taxon>
        <taxon>Ovalentaria</taxon>
        <taxon>Atherinomorphae</taxon>
        <taxon>Cyprinodontiformes</taxon>
        <taxon>Rivulidae</taxon>
        <taxon>Kryptolebias</taxon>
    </lineage>
</organism>
<evidence type="ECO:0000259" key="8">
    <source>
        <dbReference type="PROSITE" id="PS51805"/>
    </source>
</evidence>
<feature type="domain" description="PHD-type" evidence="8">
    <location>
        <begin position="6"/>
        <end position="124"/>
    </location>
</feature>
<dbReference type="GO" id="GO:0005634">
    <property type="term" value="C:nucleus"/>
    <property type="evidence" value="ECO:0007669"/>
    <property type="project" value="UniProtKB-SubCell"/>
</dbReference>
<dbReference type="InterPro" id="IPR013083">
    <property type="entry name" value="Znf_RING/FYVE/PHD"/>
</dbReference>
<dbReference type="PANTHER" id="PTHR12420:SF4">
    <property type="entry name" value="PHD FINGER PROTEIN 11"/>
    <property type="match status" value="1"/>
</dbReference>
<evidence type="ECO:0000313" key="9">
    <source>
        <dbReference type="Ensembl" id="ENSKMAP00000002545.1"/>
    </source>
</evidence>
<reference evidence="9" key="1">
    <citation type="submission" date="2025-08" db="UniProtKB">
        <authorList>
            <consortium name="Ensembl"/>
        </authorList>
    </citation>
    <scope>IDENTIFICATION</scope>
</reference>
<dbReference type="AlphaFoldDB" id="A0A3Q2ZIF1"/>
<evidence type="ECO:0000256" key="6">
    <source>
        <dbReference type="SAM" id="Coils"/>
    </source>
</evidence>
<keyword evidence="10" id="KW-1185">Reference proteome</keyword>
<evidence type="ECO:0000313" key="10">
    <source>
        <dbReference type="Proteomes" id="UP000264800"/>
    </source>
</evidence>
<dbReference type="STRING" id="37003.ENSKMAP00000002545"/>
<name>A0A3Q2ZIF1_KRYMA</name>
<evidence type="ECO:0000256" key="5">
    <source>
        <dbReference type="ARBA" id="ARBA00023242"/>
    </source>
</evidence>
<dbReference type="Ensembl" id="ENSKMAT00000002596.1">
    <property type="protein sequence ID" value="ENSKMAP00000002545.1"/>
    <property type="gene ID" value="ENSKMAG00000001966.1"/>
</dbReference>
<keyword evidence="5" id="KW-0539">Nucleus</keyword>
<dbReference type="Pfam" id="PF13771">
    <property type="entry name" value="zf-HC5HC2H"/>
    <property type="match status" value="1"/>
</dbReference>
<feature type="compositionally biased region" description="Low complexity" evidence="7">
    <location>
        <begin position="200"/>
        <end position="211"/>
    </location>
</feature>
<dbReference type="PROSITE" id="PS51805">
    <property type="entry name" value="EPHD"/>
    <property type="match status" value="1"/>
</dbReference>
<feature type="region of interest" description="Disordered" evidence="7">
    <location>
        <begin position="295"/>
        <end position="399"/>
    </location>
</feature>
<dbReference type="Proteomes" id="UP000264800">
    <property type="component" value="Unplaced"/>
</dbReference>
<dbReference type="SMART" id="SM00249">
    <property type="entry name" value="PHD"/>
    <property type="match status" value="1"/>
</dbReference>
<keyword evidence="6" id="KW-0175">Coiled coil</keyword>
<feature type="compositionally biased region" description="Pro residues" evidence="7">
    <location>
        <begin position="348"/>
        <end position="379"/>
    </location>
</feature>
<evidence type="ECO:0000256" key="2">
    <source>
        <dbReference type="ARBA" id="ARBA00022723"/>
    </source>
</evidence>
<dbReference type="OrthoDB" id="512616at2759"/>
<evidence type="ECO:0000256" key="1">
    <source>
        <dbReference type="ARBA" id="ARBA00004123"/>
    </source>
</evidence>
<dbReference type="CTD" id="51131"/>
<sequence>MSHGGTACCILCERSEETKTTGPLSTKEDVTAHQNCLLYSAGIFCSDTPQFDDLFGFSVSDVKREVKRGRKLSCSGCRKRGATSGCEVRRCKKSFHYPCAVEREAKLVEDNKNGKYVLYCLQHHEEGNRHSVNGSKRLSKSLKKLRESRPPKRRLTFTEMKEGESPNKNNKKWNMITSDDSSDSDVEDLIPPLESDLDESGQLLSQQQSSDPQFNSKDSGSFFGSPAGNQGKIVTADVNNEDNAALSSDAESESLLRSVPNHVIFQSNVDTPTQLKHSAVYWVEKSVQTIKKELDDFTTEQNPKKHTTEPPVPKQSLAEPTPSPPPHTSSPVTVAVCEPDSVVLLSSPSPPLPQAPVPDQPPPPPQAPPSHPSPSPPQTPASDQPHFHPQAPSSDPAASINSASFWRNCNAASCTQTIFSEFNKEMNEISSRIMADRATQDDYDRALSVMMASGKLADFVSRQQEELQRKQVELQKEAAAMKDVVFALRK</sequence>
<dbReference type="GeneTree" id="ENSGT00950000182865"/>
<accession>A0A3Q2ZIF1</accession>